<name>A0A7G9Q9Z8_9SPHI</name>
<dbReference type="InterPro" id="IPR025657">
    <property type="entry name" value="RadC_JAB"/>
</dbReference>
<dbReference type="Pfam" id="PF04002">
    <property type="entry name" value="RadC"/>
    <property type="match status" value="1"/>
</dbReference>
<feature type="domain" description="MPN" evidence="6">
    <location>
        <begin position="26"/>
        <end position="151"/>
    </location>
</feature>
<dbReference type="Proteomes" id="UP000515806">
    <property type="component" value="Chromosome"/>
</dbReference>
<evidence type="ECO:0000256" key="1">
    <source>
        <dbReference type="ARBA" id="ARBA00022670"/>
    </source>
</evidence>
<keyword evidence="1" id="KW-0645">Protease</keyword>
<dbReference type="PANTHER" id="PTHR30471">
    <property type="entry name" value="DNA REPAIR PROTEIN RADC"/>
    <property type="match status" value="1"/>
</dbReference>
<dbReference type="InterPro" id="IPR037518">
    <property type="entry name" value="MPN"/>
</dbReference>
<keyword evidence="4" id="KW-0862">Zinc</keyword>
<dbReference type="PROSITE" id="PS01302">
    <property type="entry name" value="UPF0758"/>
    <property type="match status" value="1"/>
</dbReference>
<reference evidence="7 8" key="1">
    <citation type="submission" date="2020-08" db="EMBL/GenBank/DDBJ databases">
        <title>Genome sequence of Pedobacter roseus KACC 11594T.</title>
        <authorList>
            <person name="Hyun D.-W."/>
            <person name="Bae J.-W."/>
        </authorList>
    </citation>
    <scope>NUCLEOTIDE SEQUENCE [LARGE SCALE GENOMIC DNA]</scope>
    <source>
        <strain evidence="7 8">KACC 11594</strain>
    </source>
</reference>
<organism evidence="7 8">
    <name type="scientific">Pedobacter roseus</name>
    <dbReference type="NCBI Taxonomy" id="336820"/>
    <lineage>
        <taxon>Bacteria</taxon>
        <taxon>Pseudomonadati</taxon>
        <taxon>Bacteroidota</taxon>
        <taxon>Sphingobacteriia</taxon>
        <taxon>Sphingobacteriales</taxon>
        <taxon>Sphingobacteriaceae</taxon>
        <taxon>Pedobacter</taxon>
    </lineage>
</organism>
<dbReference type="GO" id="GO:0008237">
    <property type="term" value="F:metallopeptidase activity"/>
    <property type="evidence" value="ECO:0007669"/>
    <property type="project" value="UniProtKB-KW"/>
</dbReference>
<keyword evidence="5" id="KW-0482">Metalloprotease</keyword>
<evidence type="ECO:0000256" key="5">
    <source>
        <dbReference type="ARBA" id="ARBA00023049"/>
    </source>
</evidence>
<evidence type="ECO:0000256" key="4">
    <source>
        <dbReference type="ARBA" id="ARBA00022833"/>
    </source>
</evidence>
<dbReference type="AlphaFoldDB" id="A0A7G9Q9Z8"/>
<keyword evidence="8" id="KW-1185">Reference proteome</keyword>
<dbReference type="KEGG" id="proe:H9L23_13505"/>
<proteinExistence type="predicted"/>
<dbReference type="Gene3D" id="3.40.140.10">
    <property type="entry name" value="Cytidine Deaminase, domain 2"/>
    <property type="match status" value="1"/>
</dbReference>
<evidence type="ECO:0000256" key="2">
    <source>
        <dbReference type="ARBA" id="ARBA00022723"/>
    </source>
</evidence>
<evidence type="ECO:0000256" key="3">
    <source>
        <dbReference type="ARBA" id="ARBA00022801"/>
    </source>
</evidence>
<dbReference type="GO" id="GO:0046872">
    <property type="term" value="F:metal ion binding"/>
    <property type="evidence" value="ECO:0007669"/>
    <property type="project" value="UniProtKB-KW"/>
</dbReference>
<evidence type="ECO:0000259" key="6">
    <source>
        <dbReference type="PROSITE" id="PS50249"/>
    </source>
</evidence>
<keyword evidence="2" id="KW-0479">Metal-binding</keyword>
<evidence type="ECO:0000313" key="7">
    <source>
        <dbReference type="EMBL" id="QNN40173.1"/>
    </source>
</evidence>
<keyword evidence="3" id="KW-0378">Hydrolase</keyword>
<dbReference type="PROSITE" id="PS50249">
    <property type="entry name" value="MPN"/>
    <property type="match status" value="1"/>
</dbReference>
<dbReference type="CDD" id="cd08071">
    <property type="entry name" value="MPN_DUF2466"/>
    <property type="match status" value="1"/>
</dbReference>
<gene>
    <name evidence="7" type="ORF">H9L23_13505</name>
</gene>
<dbReference type="InterPro" id="IPR001405">
    <property type="entry name" value="UPF0758"/>
</dbReference>
<dbReference type="PANTHER" id="PTHR30471:SF3">
    <property type="entry name" value="UPF0758 PROTEIN YEES-RELATED"/>
    <property type="match status" value="1"/>
</dbReference>
<dbReference type="RefSeq" id="WP_187590914.1">
    <property type="nucleotide sequence ID" value="NZ_CP060723.1"/>
</dbReference>
<dbReference type="EMBL" id="CP060723">
    <property type="protein sequence ID" value="QNN40173.1"/>
    <property type="molecule type" value="Genomic_DNA"/>
</dbReference>
<sequence>MVQEQFKVAEVQVSYKPDYNISERPKITSSQQTYCLLKQQWDMGRIAFLEEFKVILLNRSNHVLGIVDISMGGVSGTYVDPKVVFAVALKGTASGIILTHNHPSGSIRPSEADIKLTKRLVECGKLLDINVWDHIILSENSYYSFADDGMM</sequence>
<dbReference type="GO" id="GO:0006508">
    <property type="term" value="P:proteolysis"/>
    <property type="evidence" value="ECO:0007669"/>
    <property type="project" value="UniProtKB-KW"/>
</dbReference>
<protein>
    <submittedName>
        <fullName evidence="7">JAB domain-containing protein</fullName>
    </submittedName>
</protein>
<dbReference type="InterPro" id="IPR020891">
    <property type="entry name" value="UPF0758_CS"/>
</dbReference>
<evidence type="ECO:0000313" key="8">
    <source>
        <dbReference type="Proteomes" id="UP000515806"/>
    </source>
</evidence>
<accession>A0A7G9Q9Z8</accession>